<comment type="caution">
    <text evidence="5">The sequence shown here is derived from an EMBL/GenBank/DDBJ whole genome shotgun (WGS) entry which is preliminary data.</text>
</comment>
<dbReference type="Gene3D" id="3.90.420.10">
    <property type="entry name" value="Oxidoreductase, molybdopterin-binding domain"/>
    <property type="match status" value="1"/>
</dbReference>
<evidence type="ECO:0000313" key="6">
    <source>
        <dbReference type="Proteomes" id="UP001596099"/>
    </source>
</evidence>
<dbReference type="Pfam" id="PF03404">
    <property type="entry name" value="Mo-co_dimer"/>
    <property type="match status" value="1"/>
</dbReference>
<sequence>MNEYARRTRAALPAVGVALAAGVAGVAGSYAVAGSTTGYVVAPVESALSQAMPGAVVTFAITTLGSLGQQVSLLTATLLVVGVVAALALGGLLVAGRTPPLVGALAAGVVVGAGAVLVTGAPLASLGAAVPVAVVLGAVDLYARYGRGGQQRPTGRTAGTSGVDPDRRGALAALAAAFAFGALGVTLGSRFGGVDGAGGGAAGPSEPAGSADTETLLAQASERSLDVEGLEPLVSDSFYNVDINAVDPTIDADTWTLTFTGNVAEEVSYDYDDLRAMDSSPEFVTLRCVGEGLNGKKMDNALWETVPVAPLLDEVGVGDENCCVMARAEDGFYEEFPLSALRNARIAYAMNSESLPRSHGAPARLLVPGHWGEINVKWLTELEILEEEATGYWEERGWHGTGPVNTVAKLHVTNHDDDGSIEVAGHAYAGTRGISKVEVSTDGGGSWSEARLSEELPGEDVWRQWAYRYDPPDGDHEVVVRAYDGEGTMQPEKREQSFPSGPSGWVTKTVSP</sequence>
<dbReference type="EMBL" id="JBHSQH010000001">
    <property type="protein sequence ID" value="MFC5972013.1"/>
    <property type="molecule type" value="Genomic_DNA"/>
</dbReference>
<evidence type="ECO:0000313" key="5">
    <source>
        <dbReference type="EMBL" id="MFC5972013.1"/>
    </source>
</evidence>
<evidence type="ECO:0000259" key="4">
    <source>
        <dbReference type="Pfam" id="PF03404"/>
    </source>
</evidence>
<dbReference type="RefSeq" id="WP_247414964.1">
    <property type="nucleotide sequence ID" value="NZ_JALLGW010000001.1"/>
</dbReference>
<reference evidence="5 6" key="1">
    <citation type="journal article" date="2019" name="Int. J. Syst. Evol. Microbiol.">
        <title>The Global Catalogue of Microorganisms (GCM) 10K type strain sequencing project: providing services to taxonomists for standard genome sequencing and annotation.</title>
        <authorList>
            <consortium name="The Broad Institute Genomics Platform"/>
            <consortium name="The Broad Institute Genome Sequencing Center for Infectious Disease"/>
            <person name="Wu L."/>
            <person name="Ma J."/>
        </authorList>
    </citation>
    <scope>NUCLEOTIDE SEQUENCE [LARGE SCALE GENOMIC DNA]</scope>
    <source>
        <strain evidence="5 6">CGMCC 1.12543</strain>
    </source>
</reference>
<dbReference type="Gene3D" id="2.60.40.650">
    <property type="match status" value="1"/>
</dbReference>
<evidence type="ECO:0000256" key="2">
    <source>
        <dbReference type="SAM" id="Phobius"/>
    </source>
</evidence>
<dbReference type="InterPro" id="IPR005066">
    <property type="entry name" value="MoCF_OxRdtse_dimer"/>
</dbReference>
<evidence type="ECO:0000256" key="1">
    <source>
        <dbReference type="SAM" id="MobiDB-lite"/>
    </source>
</evidence>
<keyword evidence="2" id="KW-1133">Transmembrane helix</keyword>
<dbReference type="SUPFAM" id="SSF56524">
    <property type="entry name" value="Oxidoreductase molybdopterin-binding domain"/>
    <property type="match status" value="1"/>
</dbReference>
<keyword evidence="6" id="KW-1185">Reference proteome</keyword>
<feature type="transmembrane region" description="Helical" evidence="2">
    <location>
        <begin position="101"/>
        <end position="118"/>
    </location>
</feature>
<dbReference type="InterPro" id="IPR036374">
    <property type="entry name" value="OxRdtase_Mopterin-bd_sf"/>
</dbReference>
<protein>
    <submittedName>
        <fullName evidence="5">Molybdopterin-dependent oxidoreductase</fullName>
    </submittedName>
</protein>
<dbReference type="Pfam" id="PF00174">
    <property type="entry name" value="Oxidored_molyb"/>
    <property type="match status" value="1"/>
</dbReference>
<feature type="region of interest" description="Disordered" evidence="1">
    <location>
        <begin position="486"/>
        <end position="512"/>
    </location>
</feature>
<name>A0ABD5RNW5_9EURY</name>
<proteinExistence type="predicted"/>
<feature type="domain" description="Moybdenum cofactor oxidoreductase dimerisation" evidence="4">
    <location>
        <begin position="412"/>
        <end position="493"/>
    </location>
</feature>
<dbReference type="InterPro" id="IPR000572">
    <property type="entry name" value="OxRdtase_Mopterin-bd_dom"/>
</dbReference>
<dbReference type="AlphaFoldDB" id="A0ABD5RNW5"/>
<keyword evidence="2" id="KW-0812">Transmembrane</keyword>
<feature type="transmembrane region" description="Helical" evidence="2">
    <location>
        <begin position="124"/>
        <end position="143"/>
    </location>
</feature>
<dbReference type="PANTHER" id="PTHR19372:SF7">
    <property type="entry name" value="SULFITE OXIDASE, MITOCHONDRIAL"/>
    <property type="match status" value="1"/>
</dbReference>
<dbReference type="SUPFAM" id="SSF81296">
    <property type="entry name" value="E set domains"/>
    <property type="match status" value="1"/>
</dbReference>
<accession>A0ABD5RNW5</accession>
<dbReference type="InterPro" id="IPR014756">
    <property type="entry name" value="Ig_E-set"/>
</dbReference>
<gene>
    <name evidence="5" type="ORF">ACFPYI_11790</name>
</gene>
<dbReference type="PANTHER" id="PTHR19372">
    <property type="entry name" value="SULFITE REDUCTASE"/>
    <property type="match status" value="1"/>
</dbReference>
<dbReference type="Proteomes" id="UP001596099">
    <property type="component" value="Unassembled WGS sequence"/>
</dbReference>
<feature type="domain" description="Oxidoreductase molybdopterin-binding" evidence="3">
    <location>
        <begin position="248"/>
        <end position="393"/>
    </location>
</feature>
<organism evidence="5 6">
    <name type="scientific">Halomarina salina</name>
    <dbReference type="NCBI Taxonomy" id="1872699"/>
    <lineage>
        <taxon>Archaea</taxon>
        <taxon>Methanobacteriati</taxon>
        <taxon>Methanobacteriota</taxon>
        <taxon>Stenosarchaea group</taxon>
        <taxon>Halobacteria</taxon>
        <taxon>Halobacteriales</taxon>
        <taxon>Natronomonadaceae</taxon>
        <taxon>Halomarina</taxon>
    </lineage>
</organism>
<keyword evidence="2" id="KW-0472">Membrane</keyword>
<evidence type="ECO:0000259" key="3">
    <source>
        <dbReference type="Pfam" id="PF00174"/>
    </source>
</evidence>
<feature type="transmembrane region" description="Helical" evidence="2">
    <location>
        <begin position="73"/>
        <end position="94"/>
    </location>
</feature>